<dbReference type="EMBL" id="LSLI01000132">
    <property type="protein sequence ID" value="KXS30849.1"/>
    <property type="molecule type" value="Genomic_DNA"/>
</dbReference>
<gene>
    <name evidence="2" type="ORF">AWT59_3029</name>
</gene>
<dbReference type="Proteomes" id="UP000070578">
    <property type="component" value="Unassembled WGS sequence"/>
</dbReference>
<sequence length="105" mass="11753">MSRGKNFIDRGVFEKMLGQIDTVQGNKYQDLATIYGDLSRFVVAIVASTPPQQLQETYNKLGWGGAANVRAMHEAAEHWYKTYHPVRLPQEEGSAQTGNQPDATR</sequence>
<protein>
    <submittedName>
        <fullName evidence="2">Uncharacterized protein</fullName>
    </submittedName>
</protein>
<accession>A0A139BPF3</accession>
<name>A0A139BPF3_9PROT</name>
<comment type="caution">
    <text evidence="2">The sequence shown here is derived from an EMBL/GenBank/DDBJ whole genome shotgun (WGS) entry which is preliminary data.</text>
</comment>
<reference evidence="2 3" key="1">
    <citation type="submission" date="2016-02" db="EMBL/GenBank/DDBJ databases">
        <authorList>
            <person name="Wen L."/>
            <person name="He K."/>
            <person name="Yang H."/>
        </authorList>
    </citation>
    <scope>NUCLEOTIDE SEQUENCE [LARGE SCALE GENOMIC DNA]</scope>
    <source>
        <strain evidence="2">ShG14-8</strain>
    </source>
</reference>
<reference evidence="2 3" key="2">
    <citation type="submission" date="2016-03" db="EMBL/GenBank/DDBJ databases">
        <title>New uncultured bacterium of the family Gallionellaceae from acid mine drainage: description and reconstruction of genome based on metagenomic analysis of microbial community.</title>
        <authorList>
            <person name="Kadnikov V."/>
            <person name="Ivasenko D."/>
            <person name="Beletsky A."/>
            <person name="Mardanov A."/>
            <person name="Danilova E."/>
            <person name="Pimenov N."/>
            <person name="Karnachuk O."/>
            <person name="Ravin N."/>
        </authorList>
    </citation>
    <scope>NUCLEOTIDE SEQUENCE [LARGE SCALE GENOMIC DNA]</scope>
    <source>
        <strain evidence="2">ShG14-8</strain>
    </source>
</reference>
<evidence type="ECO:0000313" key="3">
    <source>
        <dbReference type="Proteomes" id="UP000070578"/>
    </source>
</evidence>
<proteinExistence type="predicted"/>
<feature type="compositionally biased region" description="Polar residues" evidence="1">
    <location>
        <begin position="93"/>
        <end position="105"/>
    </location>
</feature>
<organism evidence="2 3">
    <name type="scientific">Candidatus Gallionella acididurans</name>
    <dbReference type="NCBI Taxonomy" id="1796491"/>
    <lineage>
        <taxon>Bacteria</taxon>
        <taxon>Pseudomonadati</taxon>
        <taxon>Pseudomonadota</taxon>
        <taxon>Betaproteobacteria</taxon>
        <taxon>Nitrosomonadales</taxon>
        <taxon>Gallionellaceae</taxon>
        <taxon>Gallionella</taxon>
    </lineage>
</organism>
<evidence type="ECO:0000313" key="2">
    <source>
        <dbReference type="EMBL" id="KXS30849.1"/>
    </source>
</evidence>
<feature type="region of interest" description="Disordered" evidence="1">
    <location>
        <begin position="86"/>
        <end position="105"/>
    </location>
</feature>
<dbReference type="AlphaFoldDB" id="A0A139BPF3"/>
<evidence type="ECO:0000256" key="1">
    <source>
        <dbReference type="SAM" id="MobiDB-lite"/>
    </source>
</evidence>